<evidence type="ECO:0008006" key="17">
    <source>
        <dbReference type="Google" id="ProtNLM"/>
    </source>
</evidence>
<proteinExistence type="inferred from homology"/>
<dbReference type="GO" id="GO:0004497">
    <property type="term" value="F:monooxygenase activity"/>
    <property type="evidence" value="ECO:0007669"/>
    <property type="project" value="UniProtKB-KW"/>
</dbReference>
<evidence type="ECO:0000256" key="4">
    <source>
        <dbReference type="ARBA" id="ARBA00010617"/>
    </source>
</evidence>
<dbReference type="InterPro" id="IPR017972">
    <property type="entry name" value="Cyt_P450_CS"/>
</dbReference>
<dbReference type="PRINTS" id="PR00463">
    <property type="entry name" value="EP450I"/>
</dbReference>
<keyword evidence="16" id="KW-1185">Reference proteome</keyword>
<dbReference type="GO" id="GO:0016705">
    <property type="term" value="F:oxidoreductase activity, acting on paired donors, with incorporation or reduction of molecular oxygen"/>
    <property type="evidence" value="ECO:0007669"/>
    <property type="project" value="InterPro"/>
</dbReference>
<evidence type="ECO:0000256" key="5">
    <source>
        <dbReference type="ARBA" id="ARBA00022617"/>
    </source>
</evidence>
<keyword evidence="11 14" id="KW-0503">Monooxygenase</keyword>
<keyword evidence="8" id="KW-0492">Microsome</keyword>
<evidence type="ECO:0000256" key="8">
    <source>
        <dbReference type="ARBA" id="ARBA00022848"/>
    </source>
</evidence>
<evidence type="ECO:0000256" key="13">
    <source>
        <dbReference type="PIRSR" id="PIRSR602401-1"/>
    </source>
</evidence>
<dbReference type="GO" id="GO:0005789">
    <property type="term" value="C:endoplasmic reticulum membrane"/>
    <property type="evidence" value="ECO:0007669"/>
    <property type="project" value="UniProtKB-SubCell"/>
</dbReference>
<dbReference type="Pfam" id="PF00067">
    <property type="entry name" value="p450"/>
    <property type="match status" value="1"/>
</dbReference>
<evidence type="ECO:0000313" key="16">
    <source>
        <dbReference type="Proteomes" id="UP001152798"/>
    </source>
</evidence>
<accession>A0A9P0H9U4</accession>
<evidence type="ECO:0000256" key="3">
    <source>
        <dbReference type="ARBA" id="ARBA00004406"/>
    </source>
</evidence>
<keyword evidence="9 14" id="KW-0560">Oxidoreductase</keyword>
<dbReference type="CDD" id="cd20628">
    <property type="entry name" value="CYP4"/>
    <property type="match status" value="1"/>
</dbReference>
<evidence type="ECO:0000256" key="7">
    <source>
        <dbReference type="ARBA" id="ARBA00022824"/>
    </source>
</evidence>
<dbReference type="GO" id="GO:0020037">
    <property type="term" value="F:heme binding"/>
    <property type="evidence" value="ECO:0007669"/>
    <property type="project" value="InterPro"/>
</dbReference>
<dbReference type="Gene3D" id="1.10.630.10">
    <property type="entry name" value="Cytochrome P450"/>
    <property type="match status" value="1"/>
</dbReference>
<evidence type="ECO:0000256" key="9">
    <source>
        <dbReference type="ARBA" id="ARBA00023002"/>
    </source>
</evidence>
<dbReference type="AlphaFoldDB" id="A0A9P0H9U4"/>
<keyword evidence="6 13" id="KW-0479">Metal-binding</keyword>
<dbReference type="SUPFAM" id="SSF48264">
    <property type="entry name" value="Cytochrome P450"/>
    <property type="match status" value="1"/>
</dbReference>
<dbReference type="PROSITE" id="PS00086">
    <property type="entry name" value="CYTOCHROME_P450"/>
    <property type="match status" value="1"/>
</dbReference>
<comment type="cofactor">
    <cofactor evidence="1 13">
        <name>heme</name>
        <dbReference type="ChEBI" id="CHEBI:30413"/>
    </cofactor>
</comment>
<keyword evidence="7" id="KW-0256">Endoplasmic reticulum</keyword>
<comment type="similarity">
    <text evidence="4 14">Belongs to the cytochrome P450 family.</text>
</comment>
<dbReference type="InterPro" id="IPR036396">
    <property type="entry name" value="Cyt_P450_sf"/>
</dbReference>
<evidence type="ECO:0000256" key="2">
    <source>
        <dbReference type="ARBA" id="ARBA00004174"/>
    </source>
</evidence>
<keyword evidence="5 13" id="KW-0349">Heme</keyword>
<evidence type="ECO:0000313" key="15">
    <source>
        <dbReference type="EMBL" id="CAH1398071.1"/>
    </source>
</evidence>
<keyword evidence="10 13" id="KW-0408">Iron</keyword>
<evidence type="ECO:0000256" key="6">
    <source>
        <dbReference type="ARBA" id="ARBA00022723"/>
    </source>
</evidence>
<evidence type="ECO:0000256" key="12">
    <source>
        <dbReference type="ARBA" id="ARBA00023136"/>
    </source>
</evidence>
<gene>
    <name evidence="15" type="ORF">NEZAVI_LOCUS7793</name>
</gene>
<keyword evidence="12" id="KW-0472">Membrane</keyword>
<reference evidence="15" key="1">
    <citation type="submission" date="2022-01" db="EMBL/GenBank/DDBJ databases">
        <authorList>
            <person name="King R."/>
        </authorList>
    </citation>
    <scope>NUCLEOTIDE SEQUENCE</scope>
</reference>
<dbReference type="PANTHER" id="PTHR24291">
    <property type="entry name" value="CYTOCHROME P450 FAMILY 4"/>
    <property type="match status" value="1"/>
</dbReference>
<dbReference type="InterPro" id="IPR002401">
    <property type="entry name" value="Cyt_P450_E_grp-I"/>
</dbReference>
<dbReference type="GO" id="GO:0005506">
    <property type="term" value="F:iron ion binding"/>
    <property type="evidence" value="ECO:0007669"/>
    <property type="project" value="InterPro"/>
</dbReference>
<protein>
    <recommendedName>
        <fullName evidence="17">Cytochrome P450</fullName>
    </recommendedName>
</protein>
<dbReference type="PRINTS" id="PR00385">
    <property type="entry name" value="P450"/>
</dbReference>
<dbReference type="EMBL" id="OV725080">
    <property type="protein sequence ID" value="CAH1398071.1"/>
    <property type="molecule type" value="Genomic_DNA"/>
</dbReference>
<feature type="binding site" description="axial binding residue" evidence="13">
    <location>
        <position position="442"/>
    </location>
    <ligand>
        <name>heme</name>
        <dbReference type="ChEBI" id="CHEBI:30413"/>
    </ligand>
    <ligandPart>
        <name>Fe</name>
        <dbReference type="ChEBI" id="CHEBI:18248"/>
    </ligandPart>
</feature>
<evidence type="ECO:0000256" key="1">
    <source>
        <dbReference type="ARBA" id="ARBA00001971"/>
    </source>
</evidence>
<evidence type="ECO:0000256" key="14">
    <source>
        <dbReference type="RuleBase" id="RU000461"/>
    </source>
</evidence>
<dbReference type="InterPro" id="IPR050196">
    <property type="entry name" value="Cytochrome_P450_Monoox"/>
</dbReference>
<dbReference type="PANTHER" id="PTHR24291:SF189">
    <property type="entry name" value="CYTOCHROME P450 4C3-RELATED"/>
    <property type="match status" value="1"/>
</dbReference>
<dbReference type="InterPro" id="IPR001128">
    <property type="entry name" value="Cyt_P450"/>
</dbReference>
<sequence length="493" mass="56605">MFVILITLALGAFMIWWLLTPEKRLREMGNKIPGPTPYPLVGNIFNFNIFGIKALDDWKYCMNKYGRTFRFWLGPQLHIFITEPEDIQMLLSSQTLITKSEAYYTLESWLGSGLLVSTGELWQRRRKAITPTFHFKILDEFVPTFNKCANTLVKILKDKVSKGFFPLTDFMSHCALDAVAETAMGTEIKAQTNPIGEYPSSVVKMTTTLMEKIGNPLLGMEPLYTMSGRRTREDHLLNILFSLPLEVIRKKENEKNSPTDSSPTEEAFGVKKKTAFLEYLLKMKRDNVPAFQTEKDIKDEVMTFMFEGHDTTTMALTFAVWLLGLHQDIQEELYREVSGILVGQEPTMEDYQKMTYLERVLKETIRLYPSVPIVARKATQDVVLPSCGYTVPKGAHLDVIILALQRREDLFTDPDKFNPDRYFEPQKHPYAYIPFSAGPRNCIGQKFAMLDMKVIVSNLVLNYKIESDEDIIVSPEMILRTKKGPNIRLISRN</sequence>
<dbReference type="Proteomes" id="UP001152798">
    <property type="component" value="Chromosome 4"/>
</dbReference>
<evidence type="ECO:0000256" key="10">
    <source>
        <dbReference type="ARBA" id="ARBA00023004"/>
    </source>
</evidence>
<evidence type="ECO:0000256" key="11">
    <source>
        <dbReference type="ARBA" id="ARBA00023033"/>
    </source>
</evidence>
<name>A0A9P0H9U4_NEZVI</name>
<comment type="subcellular location">
    <subcellularLocation>
        <location evidence="3">Endoplasmic reticulum membrane</location>
        <topology evidence="3">Peripheral membrane protein</topology>
    </subcellularLocation>
    <subcellularLocation>
        <location evidence="2">Microsome membrane</location>
        <topology evidence="2">Peripheral membrane protein</topology>
    </subcellularLocation>
</comment>
<organism evidence="15 16">
    <name type="scientific">Nezara viridula</name>
    <name type="common">Southern green stink bug</name>
    <name type="synonym">Cimex viridulus</name>
    <dbReference type="NCBI Taxonomy" id="85310"/>
    <lineage>
        <taxon>Eukaryota</taxon>
        <taxon>Metazoa</taxon>
        <taxon>Ecdysozoa</taxon>
        <taxon>Arthropoda</taxon>
        <taxon>Hexapoda</taxon>
        <taxon>Insecta</taxon>
        <taxon>Pterygota</taxon>
        <taxon>Neoptera</taxon>
        <taxon>Paraneoptera</taxon>
        <taxon>Hemiptera</taxon>
        <taxon>Heteroptera</taxon>
        <taxon>Panheteroptera</taxon>
        <taxon>Pentatomomorpha</taxon>
        <taxon>Pentatomoidea</taxon>
        <taxon>Pentatomidae</taxon>
        <taxon>Pentatominae</taxon>
        <taxon>Nezara</taxon>
    </lineage>
</organism>
<dbReference type="OrthoDB" id="1470350at2759"/>